<keyword evidence="2" id="KW-1185">Reference proteome</keyword>
<dbReference type="RefSeq" id="WP_141887162.1">
    <property type="nucleotide sequence ID" value="NZ_BAAAUY010000001.1"/>
</dbReference>
<accession>A0A542Y733</accession>
<dbReference type="EMBL" id="VFON01000001">
    <property type="protein sequence ID" value="TQL43909.1"/>
    <property type="molecule type" value="Genomic_DNA"/>
</dbReference>
<proteinExistence type="predicted"/>
<comment type="caution">
    <text evidence="1">The sequence shown here is derived from an EMBL/GenBank/DDBJ whole genome shotgun (WGS) entry which is preliminary data.</text>
</comment>
<gene>
    <name evidence="1" type="ORF">FB468_1946</name>
</gene>
<protein>
    <submittedName>
        <fullName evidence="1">Uncharacterized protein</fullName>
    </submittedName>
</protein>
<evidence type="ECO:0000313" key="2">
    <source>
        <dbReference type="Proteomes" id="UP000319094"/>
    </source>
</evidence>
<dbReference type="OrthoDB" id="5125571at2"/>
<sequence>MNHSQGWNIDALDGQEHTLLSFSLGEWEAMLGGGPDRFVVTASAGGSSRIANARTLREDIDDEETVDLTVGGQSIDYPWEYALTREEALAAMTDLAAGQLSGEQWEVIS</sequence>
<organism evidence="1 2">
    <name type="scientific">Leucobacter komagatae</name>
    <dbReference type="NCBI Taxonomy" id="55969"/>
    <lineage>
        <taxon>Bacteria</taxon>
        <taxon>Bacillati</taxon>
        <taxon>Actinomycetota</taxon>
        <taxon>Actinomycetes</taxon>
        <taxon>Micrococcales</taxon>
        <taxon>Microbacteriaceae</taxon>
        <taxon>Leucobacter</taxon>
    </lineage>
</organism>
<dbReference type="AlphaFoldDB" id="A0A542Y733"/>
<reference evidence="1 2" key="1">
    <citation type="submission" date="2019-06" db="EMBL/GenBank/DDBJ databases">
        <title>Sequencing the genomes of 1000 actinobacteria strains.</title>
        <authorList>
            <person name="Klenk H.-P."/>
        </authorList>
    </citation>
    <scope>NUCLEOTIDE SEQUENCE [LARGE SCALE GENOMIC DNA]</scope>
    <source>
        <strain evidence="1 2">DSM 8803</strain>
    </source>
</reference>
<dbReference type="Proteomes" id="UP000319094">
    <property type="component" value="Unassembled WGS sequence"/>
</dbReference>
<name>A0A542Y733_9MICO</name>
<evidence type="ECO:0000313" key="1">
    <source>
        <dbReference type="EMBL" id="TQL43909.1"/>
    </source>
</evidence>